<protein>
    <submittedName>
        <fullName evidence="2">Uncharacterized protein</fullName>
    </submittedName>
</protein>
<dbReference type="AlphaFoldDB" id="A0A8D8Q4J9"/>
<evidence type="ECO:0000256" key="1">
    <source>
        <dbReference type="SAM" id="MobiDB-lite"/>
    </source>
</evidence>
<name>A0A8D8Q4J9_9HEMI</name>
<reference evidence="2" key="1">
    <citation type="submission" date="2021-05" db="EMBL/GenBank/DDBJ databases">
        <authorList>
            <person name="Alioto T."/>
            <person name="Alioto T."/>
            <person name="Gomez Garrido J."/>
        </authorList>
    </citation>
    <scope>NUCLEOTIDE SEQUENCE</scope>
</reference>
<feature type="region of interest" description="Disordered" evidence="1">
    <location>
        <begin position="205"/>
        <end position="286"/>
    </location>
</feature>
<proteinExistence type="predicted"/>
<feature type="compositionally biased region" description="Low complexity" evidence="1">
    <location>
        <begin position="247"/>
        <end position="261"/>
    </location>
</feature>
<accession>A0A8D8Q4J9</accession>
<dbReference type="EMBL" id="HBUF01058745">
    <property type="protein sequence ID" value="CAG6625006.1"/>
    <property type="molecule type" value="Transcribed_RNA"/>
</dbReference>
<organism evidence="2">
    <name type="scientific">Cacopsylla melanoneura</name>
    <dbReference type="NCBI Taxonomy" id="428564"/>
    <lineage>
        <taxon>Eukaryota</taxon>
        <taxon>Metazoa</taxon>
        <taxon>Ecdysozoa</taxon>
        <taxon>Arthropoda</taxon>
        <taxon>Hexapoda</taxon>
        <taxon>Insecta</taxon>
        <taxon>Pterygota</taxon>
        <taxon>Neoptera</taxon>
        <taxon>Paraneoptera</taxon>
        <taxon>Hemiptera</taxon>
        <taxon>Sternorrhyncha</taxon>
        <taxon>Psylloidea</taxon>
        <taxon>Psyllidae</taxon>
        <taxon>Psyllinae</taxon>
        <taxon>Cacopsylla</taxon>
    </lineage>
</organism>
<feature type="compositionally biased region" description="Polar residues" evidence="1">
    <location>
        <begin position="205"/>
        <end position="215"/>
    </location>
</feature>
<feature type="compositionally biased region" description="Low complexity" evidence="1">
    <location>
        <begin position="226"/>
        <end position="238"/>
    </location>
</feature>
<evidence type="ECO:0000313" key="2">
    <source>
        <dbReference type="EMBL" id="CAG6625006.1"/>
    </source>
</evidence>
<sequence length="286" mass="30251">MTHHGTGTGNASVKIDSLNTEVLITDSDGGCTVDVARYVVQLEKRVTEQEQLISLLNEKIASLECGRPSYAAVVRTIKPADAGESVTQRGSPSNQAGPSFVGSKKTNISSVPTVRYSQFFVSRLNPSLCAKDLANDLLKDVPGLVSAKCSKMKTRHSGYSSFHVVVPEEQKQLVSIADVWPEGSFVKVFGGRLLESHVLESFDSTSQSSNVTSVRPTVASDKSKKSSSTQSAKAPATSVSGAGRKTGVSGSSRLSSGSQVGTGSPGSQATPPSKNERFTRRTVKNR</sequence>